<proteinExistence type="predicted"/>
<evidence type="ECO:0000313" key="2">
    <source>
        <dbReference type="Proteomes" id="UP000283530"/>
    </source>
</evidence>
<dbReference type="GO" id="GO:0051017">
    <property type="term" value="P:actin filament bundle assembly"/>
    <property type="evidence" value="ECO:0007669"/>
    <property type="project" value="TreeGrafter"/>
</dbReference>
<dbReference type="PANTHER" id="PTHR10551">
    <property type="entry name" value="FASCIN"/>
    <property type="match status" value="1"/>
</dbReference>
<dbReference type="GO" id="GO:0007163">
    <property type="term" value="P:establishment or maintenance of cell polarity"/>
    <property type="evidence" value="ECO:0007669"/>
    <property type="project" value="TreeGrafter"/>
</dbReference>
<gene>
    <name evidence="1" type="ORF">CKAN_01896800</name>
</gene>
<dbReference type="InterPro" id="IPR017853">
    <property type="entry name" value="GH"/>
</dbReference>
<keyword evidence="2" id="KW-1185">Reference proteome</keyword>
<comment type="caution">
    <text evidence="1">The sequence shown here is derived from an EMBL/GenBank/DDBJ whole genome shotgun (WGS) entry which is preliminary data.</text>
</comment>
<organism evidence="1 2">
    <name type="scientific">Cinnamomum micranthum f. kanehirae</name>
    <dbReference type="NCBI Taxonomy" id="337451"/>
    <lineage>
        <taxon>Eukaryota</taxon>
        <taxon>Viridiplantae</taxon>
        <taxon>Streptophyta</taxon>
        <taxon>Embryophyta</taxon>
        <taxon>Tracheophyta</taxon>
        <taxon>Spermatophyta</taxon>
        <taxon>Magnoliopsida</taxon>
        <taxon>Magnoliidae</taxon>
        <taxon>Laurales</taxon>
        <taxon>Lauraceae</taxon>
        <taxon>Cinnamomum</taxon>
    </lineage>
</organism>
<dbReference type="OrthoDB" id="62120at2759"/>
<name>A0A3S3MUA3_9MAGN</name>
<dbReference type="SUPFAM" id="SSF51445">
    <property type="entry name" value="(Trans)glycosidases"/>
    <property type="match status" value="1"/>
</dbReference>
<reference evidence="1 2" key="1">
    <citation type="journal article" date="2019" name="Nat. Plants">
        <title>Stout camphor tree genome fills gaps in understanding of flowering plant genome evolution.</title>
        <authorList>
            <person name="Chaw S.M."/>
            <person name="Liu Y.C."/>
            <person name="Wu Y.W."/>
            <person name="Wang H.Y."/>
            <person name="Lin C.I."/>
            <person name="Wu C.S."/>
            <person name="Ke H.M."/>
            <person name="Chang L.Y."/>
            <person name="Hsu C.Y."/>
            <person name="Yang H.T."/>
            <person name="Sudianto E."/>
            <person name="Hsu M.H."/>
            <person name="Wu K.P."/>
            <person name="Wang L.N."/>
            <person name="Leebens-Mack J.H."/>
            <person name="Tsai I.J."/>
        </authorList>
    </citation>
    <scope>NUCLEOTIDE SEQUENCE [LARGE SCALE GENOMIC DNA]</scope>
    <source>
        <strain evidence="2">cv. Chaw 1501</strain>
        <tissue evidence="1">Young leaves</tissue>
    </source>
</reference>
<dbReference type="Gene3D" id="3.20.20.80">
    <property type="entry name" value="Glycosidases"/>
    <property type="match status" value="1"/>
</dbReference>
<protein>
    <submittedName>
        <fullName evidence="1">Glucan 1,3-beta-glucosidase A-like protein</fullName>
    </submittedName>
</protein>
<dbReference type="AlphaFoldDB" id="A0A3S3MUA3"/>
<dbReference type="InterPro" id="IPR010431">
    <property type="entry name" value="Fascin"/>
</dbReference>
<dbReference type="GO" id="GO:0051015">
    <property type="term" value="F:actin filament binding"/>
    <property type="evidence" value="ECO:0007669"/>
    <property type="project" value="InterPro"/>
</dbReference>
<dbReference type="Proteomes" id="UP000283530">
    <property type="component" value="Unassembled WGS sequence"/>
</dbReference>
<dbReference type="STRING" id="337451.A0A3S3MUA3"/>
<dbReference type="PANTHER" id="PTHR10551:SF14">
    <property type="entry name" value="CELLULASE CONTAINING PROTEIN, EXPRESSED"/>
    <property type="match status" value="1"/>
</dbReference>
<sequence length="118" mass="13695">MVPKLSLVRKMRSVNSMSWHPSVVLNVMNFIGEWVAEWKVEGAKKEDYQRFAKVQMDVHSRTTFGWAYWTFKTVKNHWSLEYVEDKKNNYIRLSLTVASSKTIPTLFSSSDTNAGDAE</sequence>
<dbReference type="GO" id="GO:0015629">
    <property type="term" value="C:actin cytoskeleton"/>
    <property type="evidence" value="ECO:0007669"/>
    <property type="project" value="TreeGrafter"/>
</dbReference>
<accession>A0A3S3MUA3</accession>
<dbReference type="GO" id="GO:0005737">
    <property type="term" value="C:cytoplasm"/>
    <property type="evidence" value="ECO:0007669"/>
    <property type="project" value="TreeGrafter"/>
</dbReference>
<dbReference type="EMBL" id="QPKB01000008">
    <property type="protein sequence ID" value="RWR89896.1"/>
    <property type="molecule type" value="Genomic_DNA"/>
</dbReference>
<dbReference type="GO" id="GO:0016477">
    <property type="term" value="P:cell migration"/>
    <property type="evidence" value="ECO:0007669"/>
    <property type="project" value="TreeGrafter"/>
</dbReference>
<evidence type="ECO:0000313" key="1">
    <source>
        <dbReference type="EMBL" id="RWR89896.1"/>
    </source>
</evidence>